<accession>S7WIW6</accession>
<dbReference type="EMBL" id="ASYZ01000133">
    <property type="protein sequence ID" value="EPR83080.1"/>
    <property type="molecule type" value="Genomic_DNA"/>
</dbReference>
<evidence type="ECO:0000259" key="3">
    <source>
        <dbReference type="Pfam" id="PF03432"/>
    </source>
</evidence>
<dbReference type="InterPro" id="IPR049751">
    <property type="entry name" value="TraI/MobA_relaxases"/>
</dbReference>
<dbReference type="RefSeq" id="WP_004907788.1">
    <property type="nucleotide sequence ID" value="NZ_ASYZ01000133.1"/>
</dbReference>
<evidence type="ECO:0000313" key="5">
    <source>
        <dbReference type="EMBL" id="EPR83080.1"/>
    </source>
</evidence>
<keyword evidence="1" id="KW-0175">Coiled coil</keyword>
<name>S7WIW6_ACIJU</name>
<evidence type="ECO:0000256" key="2">
    <source>
        <dbReference type="SAM" id="MobiDB-lite"/>
    </source>
</evidence>
<feature type="compositionally biased region" description="Low complexity" evidence="2">
    <location>
        <begin position="170"/>
        <end position="181"/>
    </location>
</feature>
<feature type="domain" description="TraI-like middle" evidence="4">
    <location>
        <begin position="424"/>
        <end position="517"/>
    </location>
</feature>
<organism evidence="5 6">
    <name type="scientific">Acinetobacter junii CIP 107470 = MTCC 11364</name>
    <dbReference type="NCBI Taxonomy" id="1217666"/>
    <lineage>
        <taxon>Bacteria</taxon>
        <taxon>Pseudomonadati</taxon>
        <taxon>Pseudomonadota</taxon>
        <taxon>Gammaproteobacteria</taxon>
        <taxon>Moraxellales</taxon>
        <taxon>Moraxellaceae</taxon>
        <taxon>Acinetobacter</taxon>
    </lineage>
</organism>
<protein>
    <submittedName>
        <fullName evidence="5">Uncharacterized protein</fullName>
    </submittedName>
</protein>
<evidence type="ECO:0000313" key="6">
    <source>
        <dbReference type="Proteomes" id="UP000018420"/>
    </source>
</evidence>
<dbReference type="AlphaFoldDB" id="S7WIW6"/>
<evidence type="ECO:0000256" key="1">
    <source>
        <dbReference type="SAM" id="Coils"/>
    </source>
</evidence>
<dbReference type="Pfam" id="PF03432">
    <property type="entry name" value="Relaxase"/>
    <property type="match status" value="1"/>
</dbReference>
<dbReference type="Pfam" id="PF22863">
    <property type="entry name" value="TraI_middle"/>
    <property type="match status" value="1"/>
</dbReference>
<gene>
    <name evidence="5" type="ORF">L292_0558</name>
</gene>
<feature type="coiled-coil region" evidence="1">
    <location>
        <begin position="616"/>
        <end position="643"/>
    </location>
</feature>
<reference evidence="5 6" key="1">
    <citation type="submission" date="2013-05" db="EMBL/GenBank/DDBJ databases">
        <title>Genome assembly of Acinetobacter junii MTCC 11364.</title>
        <authorList>
            <person name="Khatri I."/>
            <person name="Singh N.K."/>
            <person name="Subramanian S."/>
            <person name="Mayilraj S."/>
        </authorList>
    </citation>
    <scope>NUCLEOTIDE SEQUENCE [LARGE SCALE GENOMIC DNA]</scope>
    <source>
        <strain evidence="5 6">MTCC 11364</strain>
    </source>
</reference>
<feature type="domain" description="MobA/VirD2-like nuclease" evidence="3">
    <location>
        <begin position="278"/>
        <end position="389"/>
    </location>
</feature>
<evidence type="ECO:0000259" key="4">
    <source>
        <dbReference type="Pfam" id="PF22863"/>
    </source>
</evidence>
<feature type="region of interest" description="Disordered" evidence="2">
    <location>
        <begin position="91"/>
        <end position="144"/>
    </location>
</feature>
<dbReference type="InterPro" id="IPR005094">
    <property type="entry name" value="Endonuclease_MobA/VirD2"/>
</dbReference>
<sequence length="779" mass="89699">MLAIIPEKRKDGLSSFSDLIKYNSREKKKEKSNDVLRTKRDNEFRRIFGIIEDNIRESENYFTRIRADSWIDADAIRIHLRSIADDLRAYRGGNGIGERSSSAVTSFRIESESDAESESDQSKYSGSQPGSRPRPEQSGGGTEQWDATELGRLGAGTGAVDARSGKNEQSSTSGQSSPRSGGLKRWDSEQLGGRILNATERNHRSQLAFIEKNLRAADFYIANFSEIDRDFEQRARANRASLSRAIITYNNRDRGNAGTSGLGFSDTREIVNDVAIQHNGLSFETLADEMKAVADQNVRVKDAVYHVIISWQSHEDPSDDVMFESAQHAIKALGMDGHQYLAAIHRDTDNAHLHLAVNRVHPDTFNAVYPHRDYYKLDYAMRELEIKYGFNHDNGPYSVYDVDGKKIVDWTNKSKPKKKSKKPQKASDMEAHTDYESFYSYLSEYVRPELAELLKHKTNWQDLHRFLAKYKVELKPKGQGFAFYSIGELEVTPVKASSIHVNLSKAKLEKRLGQHEPWLNQINQEVQGSIEYDKKRYRTKNPEERLKRKLERAEARKKLYEEYNLYVKQYKKIGLKQVDIKNRFAQITYEARQQRENVKNGNLNTAQRKAMYSVIAMQTLQRKEALKRQIESERQKIKIHNEKLKTFRQWVEEKAADGDAAAVSQLRGWRYKEQRKNNTVNSFMAGDQNTPFILQNVPYQVLRDGRVQYLHGKDVMFTDGGIQITLESKFDRNKDVVRNAHLLAINRFGNTVQITGEQDFKTLVTELKERKSQDKNRLK</sequence>
<dbReference type="Proteomes" id="UP000018420">
    <property type="component" value="Unassembled WGS sequence"/>
</dbReference>
<comment type="caution">
    <text evidence="5">The sequence shown here is derived from an EMBL/GenBank/DDBJ whole genome shotgun (WGS) entry which is preliminary data.</text>
</comment>
<proteinExistence type="predicted"/>
<feature type="region of interest" description="Disordered" evidence="2">
    <location>
        <begin position="156"/>
        <end position="187"/>
    </location>
</feature>
<dbReference type="NCBIfam" id="NF041893">
    <property type="entry name" value="TraI_MobP_relax"/>
    <property type="match status" value="1"/>
</dbReference>
<dbReference type="PATRIC" id="fig|1330047.3.peg.2405"/>
<dbReference type="InterPro" id="IPR054462">
    <property type="entry name" value="TraI_M"/>
</dbReference>